<reference evidence="1 2" key="1">
    <citation type="submission" date="2015-09" db="EMBL/GenBank/DDBJ databases">
        <authorList>
            <consortium name="Swine Surveillance"/>
        </authorList>
    </citation>
    <scope>NUCLEOTIDE SEQUENCE [LARGE SCALE GENOMIC DNA]</scope>
    <source>
        <strain evidence="1 2">CECT 8399</strain>
    </source>
</reference>
<organism evidence="1 2">
    <name type="scientific">Leisingera aquaemixtae</name>
    <dbReference type="NCBI Taxonomy" id="1396826"/>
    <lineage>
        <taxon>Bacteria</taxon>
        <taxon>Pseudomonadati</taxon>
        <taxon>Pseudomonadota</taxon>
        <taxon>Alphaproteobacteria</taxon>
        <taxon>Rhodobacterales</taxon>
        <taxon>Roseobacteraceae</taxon>
        <taxon>Leisingera</taxon>
    </lineage>
</organism>
<name>A0A0P1H7M3_9RHOB</name>
<accession>A0A0P1H7M3</accession>
<protein>
    <submittedName>
        <fullName evidence="1">Uncharacterized protein</fullName>
    </submittedName>
</protein>
<evidence type="ECO:0000313" key="2">
    <source>
        <dbReference type="Proteomes" id="UP000051326"/>
    </source>
</evidence>
<sequence>MKPVVLLIGKLPNVIGNVAEQLDHLPIQWLGAHDQPEVVRQLETEPRIECVIMGAGLDDQIRGDLIGIIAALRPDVCIHLKDRASGPEGLVPFVERVVQMEVLARPRSTAMAG</sequence>
<dbReference type="STRING" id="1396826.PHA8399_01114"/>
<dbReference type="AlphaFoldDB" id="A0A0P1H7M3"/>
<proteinExistence type="predicted"/>
<gene>
    <name evidence="1" type="ORF">PHA8399_01114</name>
</gene>
<dbReference type="EMBL" id="CYSR01000010">
    <property type="protein sequence ID" value="CUH98998.1"/>
    <property type="molecule type" value="Genomic_DNA"/>
</dbReference>
<evidence type="ECO:0000313" key="1">
    <source>
        <dbReference type="EMBL" id="CUH98998.1"/>
    </source>
</evidence>
<dbReference type="RefSeq" id="WP_058285170.1">
    <property type="nucleotide sequence ID" value="NZ_CP081031.1"/>
</dbReference>
<dbReference type="Proteomes" id="UP000051326">
    <property type="component" value="Unassembled WGS sequence"/>
</dbReference>